<dbReference type="Ensembl" id="ENSPMET00000023741.1">
    <property type="protein sequence ID" value="ENSPMEP00000031090.1"/>
    <property type="gene ID" value="ENSPMEG00000017994.1"/>
</dbReference>
<dbReference type="SMART" id="SM00409">
    <property type="entry name" value="IG"/>
    <property type="match status" value="2"/>
</dbReference>
<dbReference type="Pfam" id="PF07686">
    <property type="entry name" value="V-set"/>
    <property type="match status" value="1"/>
</dbReference>
<evidence type="ECO:0000256" key="4">
    <source>
        <dbReference type="ARBA" id="ARBA00022859"/>
    </source>
</evidence>
<dbReference type="InterPro" id="IPR007110">
    <property type="entry name" value="Ig-like_dom"/>
</dbReference>
<keyword evidence="6" id="KW-1015">Disulfide bond</keyword>
<organism evidence="10 11">
    <name type="scientific">Poecilia mexicana</name>
    <dbReference type="NCBI Taxonomy" id="48701"/>
    <lineage>
        <taxon>Eukaryota</taxon>
        <taxon>Metazoa</taxon>
        <taxon>Chordata</taxon>
        <taxon>Craniata</taxon>
        <taxon>Vertebrata</taxon>
        <taxon>Euteleostomi</taxon>
        <taxon>Actinopterygii</taxon>
        <taxon>Neopterygii</taxon>
        <taxon>Teleostei</taxon>
        <taxon>Neoteleostei</taxon>
        <taxon>Acanthomorphata</taxon>
        <taxon>Ovalentaria</taxon>
        <taxon>Atherinomorphae</taxon>
        <taxon>Cyprinodontiformes</taxon>
        <taxon>Poeciliidae</taxon>
        <taxon>Poeciliinae</taxon>
        <taxon>Poecilia</taxon>
    </lineage>
</organism>
<dbReference type="InterPro" id="IPR013106">
    <property type="entry name" value="Ig_V-set"/>
</dbReference>
<evidence type="ECO:0000256" key="3">
    <source>
        <dbReference type="ARBA" id="ARBA00022729"/>
    </source>
</evidence>
<evidence type="ECO:0000256" key="6">
    <source>
        <dbReference type="ARBA" id="ARBA00023157"/>
    </source>
</evidence>
<dbReference type="GO" id="GO:0005886">
    <property type="term" value="C:plasma membrane"/>
    <property type="evidence" value="ECO:0007669"/>
    <property type="project" value="UniProtKB-SubCell"/>
</dbReference>
<dbReference type="STRING" id="48701.ENSPMEP00000031090"/>
<evidence type="ECO:0000256" key="2">
    <source>
        <dbReference type="ARBA" id="ARBA00022475"/>
    </source>
</evidence>
<feature type="domain" description="Ig-like" evidence="9">
    <location>
        <begin position="28"/>
        <end position="107"/>
    </location>
</feature>
<dbReference type="SUPFAM" id="SSF48726">
    <property type="entry name" value="Immunoglobulin"/>
    <property type="match status" value="2"/>
</dbReference>
<dbReference type="InterPro" id="IPR052051">
    <property type="entry name" value="TCR_complex_component"/>
</dbReference>
<accession>A0A3B3YVP4</accession>
<keyword evidence="4" id="KW-0391">Immunity</keyword>
<keyword evidence="2" id="KW-1003">Cell membrane</keyword>
<keyword evidence="5" id="KW-0472">Membrane</keyword>
<keyword evidence="11" id="KW-1185">Reference proteome</keyword>
<proteinExistence type="predicted"/>
<feature type="signal peptide" evidence="8">
    <location>
        <begin position="1"/>
        <end position="18"/>
    </location>
</feature>
<dbReference type="Proteomes" id="UP000261480">
    <property type="component" value="Unplaced"/>
</dbReference>
<dbReference type="InterPro" id="IPR036179">
    <property type="entry name" value="Ig-like_dom_sf"/>
</dbReference>
<dbReference type="InterPro" id="IPR013783">
    <property type="entry name" value="Ig-like_fold"/>
</dbReference>
<dbReference type="PROSITE" id="PS50835">
    <property type="entry name" value="IG_LIKE"/>
    <property type="match status" value="2"/>
</dbReference>
<evidence type="ECO:0000256" key="7">
    <source>
        <dbReference type="ARBA" id="ARBA00023180"/>
    </source>
</evidence>
<evidence type="ECO:0000313" key="11">
    <source>
        <dbReference type="Proteomes" id="UP000261480"/>
    </source>
</evidence>
<evidence type="ECO:0000259" key="9">
    <source>
        <dbReference type="PROSITE" id="PS50835"/>
    </source>
</evidence>
<evidence type="ECO:0000256" key="1">
    <source>
        <dbReference type="ARBA" id="ARBA00004236"/>
    </source>
</evidence>
<dbReference type="CDD" id="cd00099">
    <property type="entry name" value="IgV"/>
    <property type="match status" value="1"/>
</dbReference>
<dbReference type="PANTHER" id="PTHR19433">
    <property type="entry name" value="T-CELL RECEPTOR ALPHA CHAIN V REGION-RELATED"/>
    <property type="match status" value="1"/>
</dbReference>
<name>A0A3B3YVP4_9TELE</name>
<feature type="chain" id="PRO_5017367420" description="Ig-like domain-containing protein" evidence="8">
    <location>
        <begin position="19"/>
        <end position="297"/>
    </location>
</feature>
<dbReference type="InterPro" id="IPR003599">
    <property type="entry name" value="Ig_sub"/>
</dbReference>
<evidence type="ECO:0000256" key="5">
    <source>
        <dbReference type="ARBA" id="ARBA00023136"/>
    </source>
</evidence>
<keyword evidence="3 8" id="KW-0732">Signal</keyword>
<reference evidence="10" key="1">
    <citation type="submission" date="2025-08" db="UniProtKB">
        <authorList>
            <consortium name="Ensembl"/>
        </authorList>
    </citation>
    <scope>IDENTIFICATION</scope>
</reference>
<dbReference type="GO" id="GO:0002376">
    <property type="term" value="P:immune system process"/>
    <property type="evidence" value="ECO:0007669"/>
    <property type="project" value="UniProtKB-KW"/>
</dbReference>
<sequence length="297" mass="33012">SLKMILLWVMLLLHQGYGLVPVITAHLGEATTLICPLPDIKDRRNKLFWYRQTAGDTLEVIIKLVSLASPEYGAGYSESRVKAVLTDKVSNLTILKAAQEDEGMYHCGFTDWNQNVWQGTYLLIKGNTVGTSNYRVVQKKMVSDSSGPDGYVTLQCSILSDFENKTCSEDPSVFWFRSDKSHPDIIYTDGNGTNRCQRKINNRTKWVYNSSKNISSSDAGTYYCAVATCGEILFGNGTKLEGLIAVTSCIVMSFSFAVQNEDGRDLNYAALHFGAGKATRGKKRKETEDSVYSQVKL</sequence>
<dbReference type="PANTHER" id="PTHR19433:SF133">
    <property type="entry name" value="IMMUNE-TYPE RECEPTOR 5 PRECURSOR-RELATED"/>
    <property type="match status" value="1"/>
</dbReference>
<protein>
    <recommendedName>
        <fullName evidence="9">Ig-like domain-containing protein</fullName>
    </recommendedName>
</protein>
<feature type="domain" description="Ig-like" evidence="9">
    <location>
        <begin position="152"/>
        <end position="226"/>
    </location>
</feature>
<dbReference type="Gene3D" id="2.60.40.10">
    <property type="entry name" value="Immunoglobulins"/>
    <property type="match status" value="2"/>
</dbReference>
<dbReference type="AlphaFoldDB" id="A0A3B3YVP4"/>
<evidence type="ECO:0000313" key="10">
    <source>
        <dbReference type="Ensembl" id="ENSPMEP00000031090.1"/>
    </source>
</evidence>
<evidence type="ECO:0000256" key="8">
    <source>
        <dbReference type="SAM" id="SignalP"/>
    </source>
</evidence>
<keyword evidence="7" id="KW-0325">Glycoprotein</keyword>
<comment type="subcellular location">
    <subcellularLocation>
        <location evidence="1">Cell membrane</location>
    </subcellularLocation>
</comment>
<reference evidence="10" key="2">
    <citation type="submission" date="2025-09" db="UniProtKB">
        <authorList>
            <consortium name="Ensembl"/>
        </authorList>
    </citation>
    <scope>IDENTIFICATION</scope>
</reference>
<dbReference type="GO" id="GO:0009617">
    <property type="term" value="P:response to bacterium"/>
    <property type="evidence" value="ECO:0007669"/>
    <property type="project" value="TreeGrafter"/>
</dbReference>